<dbReference type="AlphaFoldDB" id="A0A6C0K830"/>
<organism evidence="1">
    <name type="scientific">viral metagenome</name>
    <dbReference type="NCBI Taxonomy" id="1070528"/>
    <lineage>
        <taxon>unclassified sequences</taxon>
        <taxon>metagenomes</taxon>
        <taxon>organismal metagenomes</taxon>
    </lineage>
</organism>
<accession>A0A6C0K830</accession>
<evidence type="ECO:0008006" key="2">
    <source>
        <dbReference type="Google" id="ProtNLM"/>
    </source>
</evidence>
<evidence type="ECO:0000313" key="1">
    <source>
        <dbReference type="EMBL" id="QHU12960.1"/>
    </source>
</evidence>
<reference evidence="1" key="1">
    <citation type="journal article" date="2020" name="Nature">
        <title>Giant virus diversity and host interactions through global metagenomics.</title>
        <authorList>
            <person name="Schulz F."/>
            <person name="Roux S."/>
            <person name="Paez-Espino D."/>
            <person name="Jungbluth S."/>
            <person name="Walsh D.A."/>
            <person name="Denef V.J."/>
            <person name="McMahon K.D."/>
            <person name="Konstantinidis K.T."/>
            <person name="Eloe-Fadrosh E.A."/>
            <person name="Kyrpides N.C."/>
            <person name="Woyke T."/>
        </authorList>
    </citation>
    <scope>NUCLEOTIDE SEQUENCE</scope>
    <source>
        <strain evidence="1">GVMAG-S-1101172-89</strain>
    </source>
</reference>
<proteinExistence type="predicted"/>
<sequence length="232" mass="26619">MKVKTTRKIKRRIGGSINEPKVLIVISSKSPNSILHGCLDSLLKVQIKNSPNYRVCVVDSDSDNMDVYDKIKGDFPQVEVHFIKNKNYEYGAWKFANDTYPNYDIYFCIQDSIVIKKKVPLSIVNDKNAYIFFHKSGYILNMGVKNIGKANMNIAGIKYNNIINSPFSIAQHCSFIVHNNVMKDIFKTLVSPPKNKRGSRSYERVFGIYFIKKNIVTHDIQEYFTKTSVGRT</sequence>
<protein>
    <recommendedName>
        <fullName evidence="2">Glycosyltransferase 2-like domain-containing protein</fullName>
    </recommendedName>
</protein>
<name>A0A6C0K830_9ZZZZ</name>
<dbReference type="EMBL" id="MN740811">
    <property type="protein sequence ID" value="QHU12960.1"/>
    <property type="molecule type" value="Genomic_DNA"/>
</dbReference>